<accession>A0ABY9WPF7</accession>
<evidence type="ECO:0000313" key="3">
    <source>
        <dbReference type="Proteomes" id="UP001611383"/>
    </source>
</evidence>
<dbReference type="EMBL" id="CP043494">
    <property type="protein sequence ID" value="WNG45684.1"/>
    <property type="molecule type" value="Genomic_DNA"/>
</dbReference>
<dbReference type="RefSeq" id="WP_395821011.1">
    <property type="nucleotide sequence ID" value="NZ_CP043494.1"/>
</dbReference>
<organism evidence="2 3">
    <name type="scientific">Archangium minus</name>
    <dbReference type="NCBI Taxonomy" id="83450"/>
    <lineage>
        <taxon>Bacteria</taxon>
        <taxon>Pseudomonadati</taxon>
        <taxon>Myxococcota</taxon>
        <taxon>Myxococcia</taxon>
        <taxon>Myxococcales</taxon>
        <taxon>Cystobacterineae</taxon>
        <taxon>Archangiaceae</taxon>
        <taxon>Archangium</taxon>
    </lineage>
</organism>
<dbReference type="Proteomes" id="UP001611383">
    <property type="component" value="Chromosome"/>
</dbReference>
<evidence type="ECO:0000313" key="2">
    <source>
        <dbReference type="EMBL" id="WNG45684.1"/>
    </source>
</evidence>
<evidence type="ECO:0000256" key="1">
    <source>
        <dbReference type="SAM" id="MobiDB-lite"/>
    </source>
</evidence>
<keyword evidence="3" id="KW-1185">Reference proteome</keyword>
<proteinExistence type="predicted"/>
<feature type="compositionally biased region" description="Acidic residues" evidence="1">
    <location>
        <begin position="29"/>
        <end position="54"/>
    </location>
</feature>
<name>A0ABY9WPF7_9BACT</name>
<protein>
    <recommendedName>
        <fullName evidence="4">Lipoprotein</fullName>
    </recommendedName>
</protein>
<gene>
    <name evidence="2" type="ORF">F0U60_17420</name>
</gene>
<sequence length="117" mass="12870">MNHNKRWFGAVLCAFALFIGLQGTGCGGFDDEERDDPEEYTDDPDYYDDEDEDSSGSGGTCSGSARICASFGSYNCSEQPGCSWSYSQDMCTGFPRACYSVSYKGICNNIKGCNWFE</sequence>
<evidence type="ECO:0008006" key="4">
    <source>
        <dbReference type="Google" id="ProtNLM"/>
    </source>
</evidence>
<feature type="region of interest" description="Disordered" evidence="1">
    <location>
        <begin position="27"/>
        <end position="60"/>
    </location>
</feature>
<reference evidence="2 3" key="1">
    <citation type="submission" date="2019-08" db="EMBL/GenBank/DDBJ databases">
        <title>Archangium and Cystobacter genomes.</title>
        <authorList>
            <person name="Chen I.-C.K."/>
            <person name="Wielgoss S."/>
        </authorList>
    </citation>
    <scope>NUCLEOTIDE SEQUENCE [LARGE SCALE GENOMIC DNA]</scope>
    <source>
        <strain evidence="2 3">Cbm 6</strain>
    </source>
</reference>